<name>A0ABP4QAB7_9ACTN</name>
<sequence length="68" mass="7775">MSWQLWVVIALAAAGVVLLAAARMRHARQVFDDITEPERPRVEETQADELARARARHVTHEQGHRRHG</sequence>
<dbReference type="RefSeq" id="WP_344197825.1">
    <property type="nucleotide sequence ID" value="NZ_BAAAND010000009.1"/>
</dbReference>
<organism evidence="1 2">
    <name type="scientific">Kribbella karoonensis</name>
    <dbReference type="NCBI Taxonomy" id="324851"/>
    <lineage>
        <taxon>Bacteria</taxon>
        <taxon>Bacillati</taxon>
        <taxon>Actinomycetota</taxon>
        <taxon>Actinomycetes</taxon>
        <taxon>Propionibacteriales</taxon>
        <taxon>Kribbellaceae</taxon>
        <taxon>Kribbella</taxon>
    </lineage>
</organism>
<keyword evidence="2" id="KW-1185">Reference proteome</keyword>
<dbReference type="Proteomes" id="UP001500190">
    <property type="component" value="Unassembled WGS sequence"/>
</dbReference>
<protein>
    <submittedName>
        <fullName evidence="1">Uncharacterized protein</fullName>
    </submittedName>
</protein>
<comment type="caution">
    <text evidence="1">The sequence shown here is derived from an EMBL/GenBank/DDBJ whole genome shotgun (WGS) entry which is preliminary data.</text>
</comment>
<evidence type="ECO:0000313" key="2">
    <source>
        <dbReference type="Proteomes" id="UP001500190"/>
    </source>
</evidence>
<accession>A0ABP4QAB7</accession>
<evidence type="ECO:0000313" key="1">
    <source>
        <dbReference type="EMBL" id="GAA1604996.1"/>
    </source>
</evidence>
<reference evidence="2" key="1">
    <citation type="journal article" date="2019" name="Int. J. Syst. Evol. Microbiol.">
        <title>The Global Catalogue of Microorganisms (GCM) 10K type strain sequencing project: providing services to taxonomists for standard genome sequencing and annotation.</title>
        <authorList>
            <consortium name="The Broad Institute Genomics Platform"/>
            <consortium name="The Broad Institute Genome Sequencing Center for Infectious Disease"/>
            <person name="Wu L."/>
            <person name="Ma J."/>
        </authorList>
    </citation>
    <scope>NUCLEOTIDE SEQUENCE [LARGE SCALE GENOMIC DNA]</scope>
    <source>
        <strain evidence="2">JCM 14304</strain>
    </source>
</reference>
<gene>
    <name evidence="1" type="ORF">GCM10009742_62320</name>
</gene>
<proteinExistence type="predicted"/>
<dbReference type="EMBL" id="BAAAND010000009">
    <property type="protein sequence ID" value="GAA1604996.1"/>
    <property type="molecule type" value="Genomic_DNA"/>
</dbReference>